<proteinExistence type="predicted"/>
<dbReference type="EMBL" id="HE663493">
    <property type="protein sequence ID" value="CCG09062.1"/>
    <property type="molecule type" value="Genomic_DNA"/>
</dbReference>
<evidence type="ECO:0000313" key="1">
    <source>
        <dbReference type="EMBL" id="CCG09062.1"/>
    </source>
</evidence>
<dbReference type="HOGENOM" id="CLU_3029467_0_0_5"/>
<dbReference type="AlphaFoldDB" id="H6SM47"/>
<dbReference type="Proteomes" id="UP000033220">
    <property type="component" value="Chromosome DSM 122"/>
</dbReference>
<evidence type="ECO:0000313" key="2">
    <source>
        <dbReference type="Proteomes" id="UP000033220"/>
    </source>
</evidence>
<organism evidence="1 2">
    <name type="scientific">Pararhodospirillum photometricum DSM 122</name>
    <dbReference type="NCBI Taxonomy" id="1150469"/>
    <lineage>
        <taxon>Bacteria</taxon>
        <taxon>Pseudomonadati</taxon>
        <taxon>Pseudomonadota</taxon>
        <taxon>Alphaproteobacteria</taxon>
        <taxon>Rhodospirillales</taxon>
        <taxon>Rhodospirillaceae</taxon>
        <taxon>Pararhodospirillum</taxon>
    </lineage>
</organism>
<gene>
    <name evidence="1" type="ORF">RSPPHO_02436</name>
</gene>
<keyword evidence="2" id="KW-1185">Reference proteome</keyword>
<protein>
    <submittedName>
        <fullName evidence="1">Uncharacterized protein</fullName>
    </submittedName>
</protein>
<dbReference type="KEGG" id="rpm:RSPPHO_02436"/>
<accession>H6SM47</accession>
<reference evidence="1 2" key="1">
    <citation type="submission" date="2012-02" db="EMBL/GenBank/DDBJ databases">
        <title>Shotgun genome sequence of Phaeospirillum photometricum DSM 122.</title>
        <authorList>
            <person name="Duquesne K."/>
            <person name="Sturgis J."/>
        </authorList>
    </citation>
    <scope>NUCLEOTIDE SEQUENCE [LARGE SCALE GENOMIC DNA]</scope>
    <source>
        <strain evidence="2">DSM122</strain>
    </source>
</reference>
<name>H6SM47_PARPM</name>
<sequence length="55" mass="5882">MAGTVNRNVAPWVAAAVGMAVPTRGASFTPVTLKVMVPMVLDVLQVSRTFHWNDA</sequence>